<evidence type="ECO:0000256" key="5">
    <source>
        <dbReference type="ARBA" id="ARBA00023067"/>
    </source>
</evidence>
<evidence type="ECO:0000256" key="6">
    <source>
        <dbReference type="ARBA" id="ARBA00023242"/>
    </source>
</evidence>
<evidence type="ECO:0000313" key="12">
    <source>
        <dbReference type="Proteomes" id="UP000694892"/>
    </source>
</evidence>
<feature type="region of interest" description="Disordered" evidence="9">
    <location>
        <begin position="1454"/>
        <end position="1492"/>
    </location>
</feature>
<feature type="compositionally biased region" description="Acidic residues" evidence="9">
    <location>
        <begin position="189"/>
        <end position="201"/>
    </location>
</feature>
<dbReference type="OMA" id="KYRQFAV"/>
<dbReference type="FunFam" id="1.25.10.10:FF:000345">
    <property type="entry name" value="Condensin-2 complex subunit D3"/>
    <property type="match status" value="1"/>
</dbReference>
<dbReference type="PANTHER" id="PTHR14222:SF1">
    <property type="entry name" value="CONDENSIN-2 COMPLEX SUBUNIT D3"/>
    <property type="match status" value="1"/>
</dbReference>
<dbReference type="Gene3D" id="1.25.10.10">
    <property type="entry name" value="Leucine-rich Repeat Variant"/>
    <property type="match status" value="3"/>
</dbReference>
<evidence type="ECO:0000256" key="1">
    <source>
        <dbReference type="ARBA" id="ARBA00004123"/>
    </source>
</evidence>
<dbReference type="Pfam" id="PF12717">
    <property type="entry name" value="Cnd1"/>
    <property type="match status" value="1"/>
</dbReference>
<organism evidence="11 12">
    <name type="scientific">Xenopus laevis</name>
    <name type="common">African clawed frog</name>
    <dbReference type="NCBI Taxonomy" id="8355"/>
    <lineage>
        <taxon>Eukaryota</taxon>
        <taxon>Metazoa</taxon>
        <taxon>Chordata</taxon>
        <taxon>Craniata</taxon>
        <taxon>Vertebrata</taxon>
        <taxon>Euteleostomi</taxon>
        <taxon>Amphibia</taxon>
        <taxon>Batrachia</taxon>
        <taxon>Anura</taxon>
        <taxon>Pipoidea</taxon>
        <taxon>Pipidae</taxon>
        <taxon>Xenopodinae</taxon>
        <taxon>Xenopus</taxon>
        <taxon>Xenopus</taxon>
    </lineage>
</organism>
<dbReference type="GO" id="GO:0042393">
    <property type="term" value="F:histone binding"/>
    <property type="evidence" value="ECO:0007669"/>
    <property type="project" value="TreeGrafter"/>
</dbReference>
<evidence type="ECO:0000313" key="11">
    <source>
        <dbReference type="EMBL" id="OCT72259.1"/>
    </source>
</evidence>
<keyword evidence="6 8" id="KW-0539">Nucleus</keyword>
<feature type="compositionally biased region" description="Low complexity" evidence="9">
    <location>
        <begin position="1377"/>
        <end position="1388"/>
    </location>
</feature>
<dbReference type="GO" id="GO:0007076">
    <property type="term" value="P:mitotic chromosome condensation"/>
    <property type="evidence" value="ECO:0007669"/>
    <property type="project" value="UniProtKB-UniRule"/>
</dbReference>
<dbReference type="Proteomes" id="UP000694892">
    <property type="component" value="Chromosome 7L"/>
</dbReference>
<feature type="region of interest" description="Disordered" evidence="9">
    <location>
        <begin position="1359"/>
        <end position="1406"/>
    </location>
</feature>
<comment type="function">
    <text evidence="8">Regulatory subunit of the condensin-2 complex, a complex which establishes mitotic chromosome architecture and is involved in physical rigidity of the chromatid axis.</text>
</comment>
<feature type="region of interest" description="Disordered" evidence="9">
    <location>
        <begin position="1269"/>
        <end position="1345"/>
    </location>
</feature>
<dbReference type="GO" id="GO:0000796">
    <property type="term" value="C:condensin complex"/>
    <property type="evidence" value="ECO:0007669"/>
    <property type="project" value="UniProtKB-UniRule"/>
</dbReference>
<dbReference type="GO" id="GO:0010032">
    <property type="term" value="P:meiotic chromosome condensation"/>
    <property type="evidence" value="ECO:0007669"/>
    <property type="project" value="TreeGrafter"/>
</dbReference>
<keyword evidence="2 8" id="KW-0132">Cell division</keyword>
<reference evidence="12" key="1">
    <citation type="journal article" date="2016" name="Nature">
        <title>Genome evolution in the allotetraploid frog Xenopus laevis.</title>
        <authorList>
            <person name="Session A.M."/>
            <person name="Uno Y."/>
            <person name="Kwon T."/>
            <person name="Chapman J.A."/>
            <person name="Toyoda A."/>
            <person name="Takahashi S."/>
            <person name="Fukui A."/>
            <person name="Hikosaka A."/>
            <person name="Suzuki A."/>
            <person name="Kondo M."/>
            <person name="van Heeringen S.J."/>
            <person name="Quigley I."/>
            <person name="Heinz S."/>
            <person name="Ogino H."/>
            <person name="Ochi H."/>
            <person name="Hellsten U."/>
            <person name="Lyons J.B."/>
            <person name="Simakov O."/>
            <person name="Putnam N."/>
            <person name="Stites J."/>
            <person name="Kuroki Y."/>
            <person name="Tanaka T."/>
            <person name="Michiue T."/>
            <person name="Watanabe M."/>
            <person name="Bogdanovic O."/>
            <person name="Lister R."/>
            <person name="Georgiou G."/>
            <person name="Paranjpe S.S."/>
            <person name="van Kruijsbergen I."/>
            <person name="Shu S."/>
            <person name="Carlson J."/>
            <person name="Kinoshita T."/>
            <person name="Ohta Y."/>
            <person name="Mawaribuchi S."/>
            <person name="Jenkins J."/>
            <person name="Grimwood J."/>
            <person name="Schmutz J."/>
            <person name="Mitros T."/>
            <person name="Mozaffari S.V."/>
            <person name="Suzuki Y."/>
            <person name="Haramoto Y."/>
            <person name="Yamamoto T.S."/>
            <person name="Takagi C."/>
            <person name="Heald R."/>
            <person name="Miller K."/>
            <person name="Haudenschild C."/>
            <person name="Kitzman J."/>
            <person name="Nakayama T."/>
            <person name="Izutsu Y."/>
            <person name="Robert J."/>
            <person name="Fortriede J."/>
            <person name="Burns K."/>
            <person name="Lotay V."/>
            <person name="Karimi K."/>
            <person name="Yasuoka Y."/>
            <person name="Dichmann D.S."/>
            <person name="Flajnik M.F."/>
            <person name="Houston D.W."/>
            <person name="Shendure J."/>
            <person name="DuPasquier L."/>
            <person name="Vize P.D."/>
            <person name="Zorn A.M."/>
            <person name="Ito M."/>
            <person name="Marcotte E.M."/>
            <person name="Wallingford J.B."/>
            <person name="Ito Y."/>
            <person name="Asashima M."/>
            <person name="Ueno N."/>
            <person name="Matsuda Y."/>
            <person name="Veenstra G.J."/>
            <person name="Fujiyama A."/>
            <person name="Harland R.M."/>
            <person name="Taira M."/>
            <person name="Rokhsar D.S."/>
        </authorList>
    </citation>
    <scope>NUCLEOTIDE SEQUENCE [LARGE SCALE GENOMIC DNA]</scope>
    <source>
        <strain evidence="12">J</strain>
    </source>
</reference>
<evidence type="ECO:0000256" key="2">
    <source>
        <dbReference type="ARBA" id="ARBA00022618"/>
    </source>
</evidence>
<comment type="subcellular location">
    <subcellularLocation>
        <location evidence="1 8">Nucleus</location>
    </subcellularLocation>
</comment>
<evidence type="ECO:0000256" key="3">
    <source>
        <dbReference type="ARBA" id="ARBA00022737"/>
    </source>
</evidence>
<keyword evidence="3" id="KW-0677">Repeat</keyword>
<feature type="compositionally biased region" description="Polar residues" evidence="9">
    <location>
        <begin position="1277"/>
        <end position="1290"/>
    </location>
</feature>
<name>A0A974HBX0_XENLA</name>
<evidence type="ECO:0000256" key="4">
    <source>
        <dbReference type="ARBA" id="ARBA00022776"/>
    </source>
</evidence>
<gene>
    <name evidence="11" type="ORF">XELAEV_18035230mg</name>
</gene>
<proteinExistence type="predicted"/>
<dbReference type="EMBL" id="CM004478">
    <property type="protein sequence ID" value="OCT72259.1"/>
    <property type="molecule type" value="Genomic_DNA"/>
</dbReference>
<sequence length="1492" mass="167950">MGDREAVLLEALSRCGLRGLSQAWVDSVWELDFTETEPLDSRIEAEITENGLETFSSLHENLLAFASEDPENSRSVWLLFSENDICRNSLVALLSHFIQAAANKKANAIQRILALNAAGLYFLLLEIPGSVANQVFHPVLFDKSVNALEKCWPRDPNASRKRKKDTLKSSQGDNRGGRKRPRPPRRDEQEMEDLSEEEQDEEEVYFSTRDLMHIRDSIFLVLKNFLRLLPKFSLKEKPQSVLHCIQIFINLTSFESVPQEMPFSDAVSVNHMKYVPELAYHGLWLLCLPIHGEGNQTVRRLFQRLLSVILMMKGGEGSNSALLVISPPVISARNQAIRFISFLVNELKEGTIPVLNILLQHICVKFPDKADYRVYAAQALVKLMENLPNAEYAIFIEWLYKYSKNSKISYRVFALEVVVALLDLPEREADVSLPHENLNFLQHKFLLQHMVFSRCSDKAPTVRSKALSCLAQCLEKNSTTAIDGVQELLQGSSCRTVFGTNITETTGNGTVYASNANEATTHPQKTMATLKIIEVSDTGDTLSSDGKEVLTMLRYRAGDEKTNVRKSALQVLVNVLKCHLIPCSSEDLSTLQDRCRDPAVSVRKQALTSLTELLLAQPHSVLIQKAWLTGLIPVVLDTESSVQEKALECLDQLLLQSITHYKRFKQDDERQKLTWDLLTLLTSESQDLSRYLTKAFHLWSKQDKFSSTFITNLISHTETEHTAPAWMILSKVAGSSPKLDYTKILQSWERVSRQTDADINTTGHILCVIGHIAKHLPADTRTHLIDHVKSWLKEFKSSPEVISPAVEALQKLCHAQTDKPEDVQDLLNDVCGEIVSACEHHISSVVMADCKDEPLDQDLLVKHLFTLGEVAQLCPAKVEKRVLLLVQSILASSVTTEQNSCHSDAEDPPVSQPLSQFKGSNMPPLIRAHAFITLGKLCLQHEDLAKKCIPALARELEVCDDVAIRNNVIIVICDLCIRYTTMVDRYIPNVSVCLRDRDPFIRKQTLIMLTNLLQEEFVKWKGSLFFRFVSVLVDPDPEIAKFGEFCLVHLLLKRNPVMFSQHFIECIFHFNCYEKHEKYNKFAQTKRERTLFSLKGKENKDKRMKIYKFLLEHFTDEQRFNLTTKISHNVLACFVDGILPIDMEANELLSDIFDIMSSKEIKLSAMRSKPGEDVGADDDEMAMANAVMQAAQKKLISQVQKKNFVENIIPIITSLKGFLEQHRIPAVRDLMNYLREMMQDYRDEIKDFFAADKQLAAELEYDMKKYEEQLEREQEENVQNPPSAESTGSPKGSPRAVNAISSPRSPNAPKSPLSTNAQTPGGAAPCTPITTPRVSILKGQGPRPRQMSLSTLAILNSARKAAQDNKKQRSKSIGAQPSTPSPARTTSSKQVTFRSEDQQSDSSLVGRMISTPDVTIENVTFGAGVSYISASQTPLSGRRGSIGSHEKERDVLCIMSPDKPAPQPRKWNVESPVQRRSIRQRISGKAPLKPSN</sequence>
<evidence type="ECO:0000256" key="7">
    <source>
        <dbReference type="ARBA" id="ARBA00023306"/>
    </source>
</evidence>
<keyword evidence="5 8" id="KW-0226">DNA condensation</keyword>
<evidence type="ECO:0000256" key="9">
    <source>
        <dbReference type="SAM" id="MobiDB-lite"/>
    </source>
</evidence>
<feature type="domain" description="Condensin complex subunit 1 C-terminal" evidence="10">
    <location>
        <begin position="964"/>
        <end position="1130"/>
    </location>
</feature>
<dbReference type="InterPro" id="IPR012371">
    <property type="entry name" value="NCAPD3"/>
</dbReference>
<dbReference type="GO" id="GO:0031981">
    <property type="term" value="C:nuclear lumen"/>
    <property type="evidence" value="ECO:0007669"/>
    <property type="project" value="UniProtKB-ARBA"/>
</dbReference>
<dbReference type="InterPro" id="IPR026971">
    <property type="entry name" value="CND1/NCAPD3"/>
</dbReference>
<dbReference type="InterPro" id="IPR016024">
    <property type="entry name" value="ARM-type_fold"/>
</dbReference>
<feature type="region of interest" description="Disordered" evidence="9">
    <location>
        <begin position="152"/>
        <end position="201"/>
    </location>
</feature>
<dbReference type="PIRSF" id="PIRSF036508">
    <property type="entry name" value="Condns_HCP-6"/>
    <property type="match status" value="1"/>
</dbReference>
<keyword evidence="7 8" id="KW-0131">Cell cycle</keyword>
<evidence type="ECO:0000256" key="8">
    <source>
        <dbReference type="PIRNR" id="PIRNR036508"/>
    </source>
</evidence>
<keyword evidence="4 8" id="KW-0498">Mitosis</keyword>
<dbReference type="GO" id="GO:0051301">
    <property type="term" value="P:cell division"/>
    <property type="evidence" value="ECO:0007669"/>
    <property type="project" value="UniProtKB-UniRule"/>
</dbReference>
<dbReference type="FunFam" id="1.25.10.10:FF:000613">
    <property type="entry name" value="Condensin-2 complex subunit D3"/>
    <property type="match status" value="1"/>
</dbReference>
<dbReference type="InterPro" id="IPR011989">
    <property type="entry name" value="ARM-like"/>
</dbReference>
<accession>A0A974HBX0</accession>
<comment type="subunit">
    <text evidence="8">Component of the condensin-2 complex.</text>
</comment>
<dbReference type="InterPro" id="IPR032682">
    <property type="entry name" value="Cnd1_C"/>
</dbReference>
<dbReference type="FunFam" id="1.25.10.10:FF:000319">
    <property type="entry name" value="Condensin-2 complex subunit D3"/>
    <property type="match status" value="1"/>
</dbReference>
<dbReference type="SUPFAM" id="SSF48371">
    <property type="entry name" value="ARM repeat"/>
    <property type="match status" value="1"/>
</dbReference>
<dbReference type="GO" id="GO:0000779">
    <property type="term" value="C:condensed chromosome, centromeric region"/>
    <property type="evidence" value="ECO:0007669"/>
    <property type="project" value="UniProtKB-UniRule"/>
</dbReference>
<protein>
    <recommendedName>
        <fullName evidence="8">Condensin-2 complex subunit D3</fullName>
    </recommendedName>
</protein>
<evidence type="ECO:0000259" key="10">
    <source>
        <dbReference type="Pfam" id="PF12717"/>
    </source>
</evidence>
<dbReference type="PANTHER" id="PTHR14222">
    <property type="entry name" value="CONDENSIN"/>
    <property type="match status" value="1"/>
</dbReference>